<evidence type="ECO:0000313" key="3">
    <source>
        <dbReference type="Proteomes" id="UP000199729"/>
    </source>
</evidence>
<keyword evidence="3" id="KW-1185">Reference proteome</keyword>
<reference evidence="2 3" key="1">
    <citation type="submission" date="2017-07" db="EMBL/GenBank/DDBJ databases">
        <title>Complete Genome Sequence of the cosmetic ferment Vitreoscilla filiformis (ATCC15551).</title>
        <authorList>
            <person name="Contreras S."/>
            <person name="Sagory-Zalkind P."/>
            <person name="Blanquart H."/>
            <person name="Iltis A."/>
            <person name="Morand S.C."/>
        </authorList>
    </citation>
    <scope>NUCLEOTIDE SEQUENCE [LARGE SCALE GENOMIC DNA]</scope>
    <source>
        <strain evidence="2 3">ATCC 15551</strain>
    </source>
</reference>
<feature type="compositionally biased region" description="Low complexity" evidence="1">
    <location>
        <begin position="153"/>
        <end position="170"/>
    </location>
</feature>
<organism evidence="2 3">
    <name type="scientific">Vitreoscilla filiformis</name>
    <dbReference type="NCBI Taxonomy" id="63"/>
    <lineage>
        <taxon>Bacteria</taxon>
        <taxon>Pseudomonadati</taxon>
        <taxon>Pseudomonadota</taxon>
        <taxon>Betaproteobacteria</taxon>
        <taxon>Neisseriales</taxon>
        <taxon>Neisseriaceae</taxon>
        <taxon>Vitreoscilla</taxon>
    </lineage>
</organism>
<evidence type="ECO:0000313" key="2">
    <source>
        <dbReference type="EMBL" id="ASM77445.1"/>
    </source>
</evidence>
<name>A0A221KEP5_VITFI</name>
<gene>
    <name evidence="2" type="ORF">VITFI_CDS1667</name>
</gene>
<dbReference type="NCBIfam" id="NF033634">
    <property type="entry name" value="SLATT_1"/>
    <property type="match status" value="1"/>
</dbReference>
<dbReference type="KEGG" id="vff:VITFI_CDS1667"/>
<dbReference type="AlphaFoldDB" id="A0A221KEP5"/>
<accession>A0A221KEP5</accession>
<proteinExistence type="predicted"/>
<feature type="region of interest" description="Disordered" evidence="1">
    <location>
        <begin position="144"/>
        <end position="170"/>
    </location>
</feature>
<sequence length="170" mass="18908">MLPTLSPQDYITQRIDHQIEWYDKKSSFNQWRYKPLKSFEIVAAAAIPLITAYVGGSEPWSEITKFSVGFLGAAIVASSGIAGLCRYRELWVEYRGMADVLRQQKFLFLTRTAPYDGDDPFPLLVQTVENLLSKENANWMTGAKARNNQDGEATTASSSSSPVAPQAPAR</sequence>
<evidence type="ECO:0008006" key="4">
    <source>
        <dbReference type="Google" id="ProtNLM"/>
    </source>
</evidence>
<dbReference type="EMBL" id="CP022423">
    <property type="protein sequence ID" value="ASM77445.1"/>
    <property type="molecule type" value="Genomic_DNA"/>
</dbReference>
<dbReference type="RefSeq" id="WP_089416547.1">
    <property type="nucleotide sequence ID" value="NZ_CP022423.1"/>
</dbReference>
<dbReference type="InterPro" id="IPR025325">
    <property type="entry name" value="DUF4231"/>
</dbReference>
<evidence type="ECO:0000256" key="1">
    <source>
        <dbReference type="SAM" id="MobiDB-lite"/>
    </source>
</evidence>
<dbReference type="Proteomes" id="UP000199729">
    <property type="component" value="Chromosome"/>
</dbReference>
<dbReference type="Pfam" id="PF14015">
    <property type="entry name" value="DUF4231"/>
    <property type="match status" value="1"/>
</dbReference>
<protein>
    <recommendedName>
        <fullName evidence="4">DUF4231 domain-containing protein</fullName>
    </recommendedName>
</protein>
<dbReference type="OrthoDB" id="9791874at2"/>